<keyword evidence="4" id="KW-0378">Hydrolase</keyword>
<keyword evidence="14" id="KW-1185">Reference proteome</keyword>
<organism evidence="13 14">
    <name type="scientific">Mikania micrantha</name>
    <name type="common">bitter vine</name>
    <dbReference type="NCBI Taxonomy" id="192012"/>
    <lineage>
        <taxon>Eukaryota</taxon>
        <taxon>Viridiplantae</taxon>
        <taxon>Streptophyta</taxon>
        <taxon>Embryophyta</taxon>
        <taxon>Tracheophyta</taxon>
        <taxon>Spermatophyta</taxon>
        <taxon>Magnoliopsida</taxon>
        <taxon>eudicotyledons</taxon>
        <taxon>Gunneridae</taxon>
        <taxon>Pentapetalae</taxon>
        <taxon>asterids</taxon>
        <taxon>campanulids</taxon>
        <taxon>Asterales</taxon>
        <taxon>Asteraceae</taxon>
        <taxon>Asteroideae</taxon>
        <taxon>Heliantheae alliance</taxon>
        <taxon>Eupatorieae</taxon>
        <taxon>Mikania</taxon>
    </lineage>
</organism>
<keyword evidence="8" id="KW-0548">Nucleotidyltransferase</keyword>
<evidence type="ECO:0000256" key="4">
    <source>
        <dbReference type="ARBA" id="ARBA00022801"/>
    </source>
</evidence>
<dbReference type="OrthoDB" id="532080at2759"/>
<dbReference type="EMBL" id="SZYD01000016">
    <property type="protein sequence ID" value="KAD3336646.1"/>
    <property type="molecule type" value="Genomic_DNA"/>
</dbReference>
<evidence type="ECO:0000256" key="7">
    <source>
        <dbReference type="ARBA" id="ARBA00022918"/>
    </source>
</evidence>
<dbReference type="GO" id="GO:0015074">
    <property type="term" value="P:DNA integration"/>
    <property type="evidence" value="ECO:0007669"/>
    <property type="project" value="UniProtKB-KW"/>
</dbReference>
<feature type="compositionally biased region" description="Basic and acidic residues" evidence="11">
    <location>
        <begin position="613"/>
        <end position="626"/>
    </location>
</feature>
<dbReference type="Proteomes" id="UP000326396">
    <property type="component" value="Linkage Group LG6"/>
</dbReference>
<comment type="caution">
    <text evidence="13">The sequence shown here is derived from an EMBL/GenBank/DDBJ whole genome shotgun (WGS) entry which is preliminary data.</text>
</comment>
<dbReference type="Pfam" id="PF17921">
    <property type="entry name" value="Integrase_H2C2"/>
    <property type="match status" value="1"/>
</dbReference>
<feature type="compositionally biased region" description="Basic and acidic residues" evidence="11">
    <location>
        <begin position="849"/>
        <end position="862"/>
    </location>
</feature>
<dbReference type="GO" id="GO:0046872">
    <property type="term" value="F:metal ion binding"/>
    <property type="evidence" value="ECO:0007669"/>
    <property type="project" value="UniProtKB-KW"/>
</dbReference>
<keyword evidence="5" id="KW-0460">Magnesium</keyword>
<dbReference type="AlphaFoldDB" id="A0A5N6M879"/>
<dbReference type="GO" id="GO:0006508">
    <property type="term" value="P:proteolysis"/>
    <property type="evidence" value="ECO:0007669"/>
    <property type="project" value="UniProtKB-KW"/>
</dbReference>
<keyword evidence="8" id="KW-0239">DNA-directed DNA polymerase</keyword>
<dbReference type="FunFam" id="1.10.340.70:FF:000001">
    <property type="entry name" value="Retrovirus-related Pol polyprotein from transposon gypsy-like Protein"/>
    <property type="match status" value="1"/>
</dbReference>
<dbReference type="PANTHER" id="PTHR37984:SF5">
    <property type="entry name" value="PROTEIN NYNRIN-LIKE"/>
    <property type="match status" value="1"/>
</dbReference>
<dbReference type="PANTHER" id="PTHR37984">
    <property type="entry name" value="PROTEIN CBG26694"/>
    <property type="match status" value="1"/>
</dbReference>
<name>A0A5N6M879_9ASTR</name>
<evidence type="ECO:0000256" key="8">
    <source>
        <dbReference type="ARBA" id="ARBA00022932"/>
    </source>
</evidence>
<keyword evidence="1" id="KW-0645">Protease</keyword>
<dbReference type="GO" id="GO:0006310">
    <property type="term" value="P:DNA recombination"/>
    <property type="evidence" value="ECO:0007669"/>
    <property type="project" value="UniProtKB-KW"/>
</dbReference>
<reference evidence="13 14" key="1">
    <citation type="submission" date="2019-05" db="EMBL/GenBank/DDBJ databases">
        <title>Mikania micrantha, genome provides insights into the molecular mechanism of rapid growth.</title>
        <authorList>
            <person name="Liu B."/>
        </authorList>
    </citation>
    <scope>NUCLEOTIDE SEQUENCE [LARGE SCALE GENOMIC DNA]</scope>
    <source>
        <strain evidence="13">NLD-2019</strain>
        <tissue evidence="13">Leaf</tissue>
    </source>
</reference>
<keyword evidence="7" id="KW-0695">RNA-directed DNA polymerase</keyword>
<dbReference type="InterPro" id="IPR036397">
    <property type="entry name" value="RNaseH_sf"/>
</dbReference>
<feature type="region of interest" description="Disordered" evidence="11">
    <location>
        <begin position="595"/>
        <end position="626"/>
    </location>
</feature>
<keyword evidence="3" id="KW-0064">Aspartyl protease</keyword>
<dbReference type="GO" id="GO:0003964">
    <property type="term" value="F:RNA-directed DNA polymerase activity"/>
    <property type="evidence" value="ECO:0007669"/>
    <property type="project" value="UniProtKB-KW"/>
</dbReference>
<protein>
    <recommendedName>
        <fullName evidence="12">Integrase catalytic domain-containing protein</fullName>
    </recommendedName>
</protein>
<dbReference type="SUPFAM" id="SSF53098">
    <property type="entry name" value="Ribonuclease H-like"/>
    <property type="match status" value="1"/>
</dbReference>
<accession>A0A5N6M879</accession>
<feature type="region of interest" description="Disordered" evidence="11">
    <location>
        <begin position="828"/>
        <end position="877"/>
    </location>
</feature>
<feature type="region of interest" description="Disordered" evidence="11">
    <location>
        <begin position="517"/>
        <end position="544"/>
    </location>
</feature>
<evidence type="ECO:0000256" key="10">
    <source>
        <dbReference type="ARBA" id="ARBA00023172"/>
    </source>
</evidence>
<evidence type="ECO:0000256" key="5">
    <source>
        <dbReference type="ARBA" id="ARBA00022842"/>
    </source>
</evidence>
<dbReference type="Gene3D" id="3.30.420.10">
    <property type="entry name" value="Ribonuclease H-like superfamily/Ribonuclease H"/>
    <property type="match status" value="1"/>
</dbReference>
<keyword evidence="8" id="KW-0808">Transferase</keyword>
<keyword evidence="10" id="KW-0233">DNA recombination</keyword>
<dbReference type="InterPro" id="IPR012337">
    <property type="entry name" value="RNaseH-like_sf"/>
</dbReference>
<evidence type="ECO:0000256" key="3">
    <source>
        <dbReference type="ARBA" id="ARBA00022750"/>
    </source>
</evidence>
<dbReference type="GO" id="GO:0004190">
    <property type="term" value="F:aspartic-type endopeptidase activity"/>
    <property type="evidence" value="ECO:0007669"/>
    <property type="project" value="UniProtKB-KW"/>
</dbReference>
<feature type="domain" description="Integrase catalytic" evidence="12">
    <location>
        <begin position="126"/>
        <end position="290"/>
    </location>
</feature>
<evidence type="ECO:0000256" key="6">
    <source>
        <dbReference type="ARBA" id="ARBA00022908"/>
    </source>
</evidence>
<dbReference type="InterPro" id="IPR001584">
    <property type="entry name" value="Integrase_cat-core"/>
</dbReference>
<feature type="compositionally biased region" description="Polar residues" evidence="11">
    <location>
        <begin position="597"/>
        <end position="610"/>
    </location>
</feature>
<evidence type="ECO:0000256" key="2">
    <source>
        <dbReference type="ARBA" id="ARBA00022723"/>
    </source>
</evidence>
<dbReference type="InterPro" id="IPR050951">
    <property type="entry name" value="Retrovirus_Pol_polyprotein"/>
</dbReference>
<dbReference type="Gene3D" id="1.10.340.70">
    <property type="match status" value="1"/>
</dbReference>
<evidence type="ECO:0000313" key="14">
    <source>
        <dbReference type="Proteomes" id="UP000326396"/>
    </source>
</evidence>
<proteinExistence type="predicted"/>
<evidence type="ECO:0000256" key="11">
    <source>
        <dbReference type="SAM" id="MobiDB-lite"/>
    </source>
</evidence>
<evidence type="ECO:0000259" key="12">
    <source>
        <dbReference type="PROSITE" id="PS50994"/>
    </source>
</evidence>
<gene>
    <name evidence="13" type="ORF">E3N88_32165</name>
</gene>
<dbReference type="GO" id="GO:0003677">
    <property type="term" value="F:DNA binding"/>
    <property type="evidence" value="ECO:0007669"/>
    <property type="project" value="UniProtKB-KW"/>
</dbReference>
<keyword evidence="9" id="KW-0238">DNA-binding</keyword>
<dbReference type="GO" id="GO:0003887">
    <property type="term" value="F:DNA-directed DNA polymerase activity"/>
    <property type="evidence" value="ECO:0007669"/>
    <property type="project" value="UniProtKB-KW"/>
</dbReference>
<sequence length="877" mass="98598">MMAFSSQDSSFLTTLQLALQKDDTLQQFITTVLKEPLYYVDYKIHNGLVLFRCRLVIPDDPILKQQLLIEFHESTIGGHSGVTRTFHRLSSTFYWKLMRSDVKNFVANCQICQQVKSSSLLPAGLLQPLPIPSLIFEHIAMDFIMTLPLSHGFTVILVIVDHLSKYAHFVGLLSNFTSLSVAAKFVQEFIRLHGVPVDIVSDRDSRFMADFWKALHPLQGTTLSFCTAYHPQSDGQTEVLNKCFEMYLRYYVIDRPSDWFNFLPWAEYWYNTSLQTAAQMTPFEVVYGRKPPNLTCYIKGSTSNSLMASQLLDRDEVLTVLKHNLFRAQSRMKTYADTNRRDVQFDIRDWVFVKLQPFRQHSVRLQRHYKLSRRFFGPYQIMEKVGQVAYKLHLPPEAKIHNVFHVSMLRKCKGTPTQQITPLQLVDTVRFRRPFGRELGVCLGVRQVQPPLGSSSGSFRIRVFQPLGVRQNQPPPPIRVFPVESPSLIRVFHCWSSPLNSQTPRLGFNPWAVDSSAASRSHRRRIRPSPPPESPPAKGFKLNPLSHCQPDVGSVLSVSGSGLSTTEATWEDKSIMQQYFPAFRLEDKVNEKGEGNVVTQKANPKTTSPRTMGRGEGKKSQPAKLKDYGGNGLNGAGTLFIMVRIGVWVAWVGTRPAPLGSHVLCGEMSVNTMRYGLFIVGGAKCAGVRAASCAALPAMLASWLPGCWRSAGTGVYMDLGPPMRWFGSLLSWVGAAWGLYIAKGWHKEKHGYGTSKGLGWAENTMRWGCMKAVLGYGTMMTIKLPDYGISYFLLKGDNILSFSWNSLVPHWKTGKASRTLVRVSGEFTEGPYPEDKGPGGIQKNSGGEKPGRRAINEEDKRTGQIHSLPLNHLSHKN</sequence>
<evidence type="ECO:0000256" key="1">
    <source>
        <dbReference type="ARBA" id="ARBA00022670"/>
    </source>
</evidence>
<dbReference type="InterPro" id="IPR056924">
    <property type="entry name" value="SH3_Tf2-1"/>
</dbReference>
<dbReference type="PROSITE" id="PS50994">
    <property type="entry name" value="INTEGRASE"/>
    <property type="match status" value="1"/>
</dbReference>
<keyword evidence="6" id="KW-0229">DNA integration</keyword>
<dbReference type="Pfam" id="PF24626">
    <property type="entry name" value="SH3_Tf2-1"/>
    <property type="match status" value="1"/>
</dbReference>
<keyword evidence="2" id="KW-0479">Metal-binding</keyword>
<evidence type="ECO:0000256" key="9">
    <source>
        <dbReference type="ARBA" id="ARBA00023125"/>
    </source>
</evidence>
<evidence type="ECO:0000313" key="13">
    <source>
        <dbReference type="EMBL" id="KAD3336646.1"/>
    </source>
</evidence>
<dbReference type="InterPro" id="IPR041588">
    <property type="entry name" value="Integrase_H2C2"/>
</dbReference>